<dbReference type="Proteomes" id="UP001147747">
    <property type="component" value="Unassembled WGS sequence"/>
</dbReference>
<dbReference type="PANTHER" id="PTHR36417:SF2">
    <property type="entry name" value="SELENOPROTEIN DOMAIN PROTEIN (AFU_ORTHOLOGUE AFUA_1G05220)"/>
    <property type="match status" value="1"/>
</dbReference>
<dbReference type="EMBL" id="JAPZBU010000005">
    <property type="protein sequence ID" value="KAJ5403647.1"/>
    <property type="molecule type" value="Genomic_DNA"/>
</dbReference>
<feature type="compositionally biased region" description="Basic and acidic residues" evidence="2">
    <location>
        <begin position="160"/>
        <end position="174"/>
    </location>
</feature>
<name>A0A9X0BBJ7_9EURO</name>
<dbReference type="AlphaFoldDB" id="A0A9X0BBJ7"/>
<feature type="compositionally biased region" description="Basic and acidic residues" evidence="2">
    <location>
        <begin position="137"/>
        <end position="153"/>
    </location>
</feature>
<dbReference type="SUPFAM" id="SSF52833">
    <property type="entry name" value="Thioredoxin-like"/>
    <property type="match status" value="1"/>
</dbReference>
<evidence type="ECO:0000256" key="2">
    <source>
        <dbReference type="SAM" id="MobiDB-lite"/>
    </source>
</evidence>
<dbReference type="OrthoDB" id="60822at2759"/>
<dbReference type="PANTHER" id="PTHR36417">
    <property type="entry name" value="SELENOPROTEIN DOMAIN PROTEIN (AFU_ORTHOLOGUE AFUA_1G05220)"/>
    <property type="match status" value="1"/>
</dbReference>
<evidence type="ECO:0000256" key="1">
    <source>
        <dbReference type="ARBA" id="ARBA00023284"/>
    </source>
</evidence>
<dbReference type="RefSeq" id="XP_056490889.1">
    <property type="nucleotide sequence ID" value="XM_056628155.1"/>
</dbReference>
<dbReference type="InterPro" id="IPR011893">
    <property type="entry name" value="Selenoprotein_Rdx-typ"/>
</dbReference>
<keyword evidence="4" id="KW-1185">Reference proteome</keyword>
<dbReference type="NCBIfam" id="TIGR02174">
    <property type="entry name" value="CXXU_selWTH"/>
    <property type="match status" value="1"/>
</dbReference>
<reference evidence="3" key="2">
    <citation type="journal article" date="2023" name="IMA Fungus">
        <title>Comparative genomic study of the Penicillium genus elucidates a diverse pangenome and 15 lateral gene transfer events.</title>
        <authorList>
            <person name="Petersen C."/>
            <person name="Sorensen T."/>
            <person name="Nielsen M.R."/>
            <person name="Sondergaard T.E."/>
            <person name="Sorensen J.L."/>
            <person name="Fitzpatrick D.A."/>
            <person name="Frisvad J.C."/>
            <person name="Nielsen K.L."/>
        </authorList>
    </citation>
    <scope>NUCLEOTIDE SEQUENCE</scope>
    <source>
        <strain evidence="3">IBT 29677</strain>
    </source>
</reference>
<evidence type="ECO:0000313" key="4">
    <source>
        <dbReference type="Proteomes" id="UP001147747"/>
    </source>
</evidence>
<dbReference type="Gene3D" id="3.40.30.10">
    <property type="entry name" value="Glutaredoxin"/>
    <property type="match status" value="1"/>
</dbReference>
<comment type="caution">
    <text evidence="3">The sequence shown here is derived from an EMBL/GenBank/DDBJ whole genome shotgun (WGS) entry which is preliminary data.</text>
</comment>
<gene>
    <name evidence="3" type="ORF">N7509_003518</name>
</gene>
<accession>A0A9X0BBJ7</accession>
<dbReference type="Pfam" id="PF10262">
    <property type="entry name" value="Rdx"/>
    <property type="match status" value="1"/>
</dbReference>
<feature type="region of interest" description="Disordered" evidence="2">
    <location>
        <begin position="137"/>
        <end position="174"/>
    </location>
</feature>
<dbReference type="InterPro" id="IPR036249">
    <property type="entry name" value="Thioredoxin-like_sf"/>
</dbReference>
<organism evidence="3 4">
    <name type="scientific">Penicillium cosmopolitanum</name>
    <dbReference type="NCBI Taxonomy" id="1131564"/>
    <lineage>
        <taxon>Eukaryota</taxon>
        <taxon>Fungi</taxon>
        <taxon>Dikarya</taxon>
        <taxon>Ascomycota</taxon>
        <taxon>Pezizomycotina</taxon>
        <taxon>Eurotiomycetes</taxon>
        <taxon>Eurotiomycetidae</taxon>
        <taxon>Eurotiales</taxon>
        <taxon>Aspergillaceae</taxon>
        <taxon>Penicillium</taxon>
    </lineage>
</organism>
<protein>
    <recommendedName>
        <fullName evidence="5">Selenoprotein W-like protein</fullName>
    </recommendedName>
</protein>
<evidence type="ECO:0000313" key="3">
    <source>
        <dbReference type="EMBL" id="KAJ5403647.1"/>
    </source>
</evidence>
<proteinExistence type="predicted"/>
<feature type="region of interest" description="Disordered" evidence="2">
    <location>
        <begin position="1"/>
        <end position="29"/>
    </location>
</feature>
<reference evidence="3" key="1">
    <citation type="submission" date="2022-12" db="EMBL/GenBank/DDBJ databases">
        <authorList>
            <person name="Petersen C."/>
        </authorList>
    </citation>
    <scope>NUCLEOTIDE SEQUENCE</scope>
    <source>
        <strain evidence="3">IBT 29677</strain>
    </source>
</reference>
<keyword evidence="1" id="KW-0676">Redox-active center</keyword>
<feature type="compositionally biased region" description="Polar residues" evidence="2">
    <location>
        <begin position="16"/>
        <end position="29"/>
    </location>
</feature>
<dbReference type="GeneID" id="81367135"/>
<evidence type="ECO:0008006" key="5">
    <source>
        <dbReference type="Google" id="ProtNLM"/>
    </source>
</evidence>
<sequence length="174" mass="19096">MTESTPPIEARLTPGSAPQSETPGPGSEANTTALERVQLPRISIKFCTQCKWMLRAAYFAQELLSTFGTDLGEVALVPMTGGVFTVTIWSAGQQTALGEASTEESILWDRKRDGGFPEVKALKSLVRNVIAPNRDLGHTDRALKKQAEEKKAGQQETNQDDERLTEKKECEDCI</sequence>